<sequence length="475" mass="51528">MEGVNHDDDPARLRGRILRAYRLRTEVAANDLATRIGVAANVLSQWESGVNVRRAARQRHIAEDVATALRLSADDRDALLGLWAASGTIALAPRPQWSHNYPPGGAPAWVWLRRPLEHRPGRRVHLWYSEPLQVTIGGDDIPAGGLILQAPASFPNPPLECRFDEPGWASFGIGIVTADIAEQLDVRLVEARDLAGTPQPRVDPRLRPEDERLLDRAFGMLRRLAEGAGVAWALLAPHVGIASPAHPPHPRPPDADQGWLAALRQDPQGLVTQPLTNGADLRALRGALGQSRADTAAAVTDLGEDALTVKSLEHWELDGRLPAAPRIISRLDTVLQADGHLGIERTSTSAAAAPDTPVVFPAYWRGPVWVQLIGPAAAGDDEELTAIEVLLLRWPPWQRRQEVRSGDVLTTRCAGTNSGPLSIHPPAGWGFAAGTGHVPGAIDINHGWHPVSLRAASWLIITHIRMILNARRHRG</sequence>
<dbReference type="Proteomes" id="UP000198797">
    <property type="component" value="Unassembled WGS sequence"/>
</dbReference>
<dbReference type="AlphaFoldDB" id="A0A1C5AAL8"/>
<evidence type="ECO:0000313" key="1">
    <source>
        <dbReference type="EMBL" id="SCF42273.1"/>
    </source>
</evidence>
<evidence type="ECO:0008006" key="3">
    <source>
        <dbReference type="Google" id="ProtNLM"/>
    </source>
</evidence>
<dbReference type="InterPro" id="IPR001387">
    <property type="entry name" value="Cro/C1-type_HTH"/>
</dbReference>
<reference evidence="2" key="1">
    <citation type="submission" date="2016-06" db="EMBL/GenBank/DDBJ databases">
        <authorList>
            <person name="Varghese N."/>
            <person name="Submissions Spin"/>
        </authorList>
    </citation>
    <scope>NUCLEOTIDE SEQUENCE [LARGE SCALE GENOMIC DNA]</scope>
    <source>
        <strain evidence="2">DSM 44100</strain>
    </source>
</reference>
<evidence type="ECO:0000313" key="2">
    <source>
        <dbReference type="Proteomes" id="UP000198797"/>
    </source>
</evidence>
<dbReference type="GO" id="GO:0003677">
    <property type="term" value="F:DNA binding"/>
    <property type="evidence" value="ECO:0007669"/>
    <property type="project" value="InterPro"/>
</dbReference>
<accession>A0A1C5AAL8</accession>
<gene>
    <name evidence="1" type="ORF">GA0070216_11553</name>
</gene>
<dbReference type="Gene3D" id="1.10.260.40">
    <property type="entry name" value="lambda repressor-like DNA-binding domains"/>
    <property type="match status" value="1"/>
</dbReference>
<dbReference type="EMBL" id="FMCU01000015">
    <property type="protein sequence ID" value="SCF42273.1"/>
    <property type="molecule type" value="Genomic_DNA"/>
</dbReference>
<proteinExistence type="predicted"/>
<dbReference type="SUPFAM" id="SSF47413">
    <property type="entry name" value="lambda repressor-like DNA-binding domains"/>
    <property type="match status" value="1"/>
</dbReference>
<organism evidence="1 2">
    <name type="scientific">Micromonospora matsumotoense</name>
    <dbReference type="NCBI Taxonomy" id="121616"/>
    <lineage>
        <taxon>Bacteria</taxon>
        <taxon>Bacillati</taxon>
        <taxon>Actinomycetota</taxon>
        <taxon>Actinomycetes</taxon>
        <taxon>Micromonosporales</taxon>
        <taxon>Micromonosporaceae</taxon>
        <taxon>Micromonospora</taxon>
    </lineage>
</organism>
<dbReference type="InterPro" id="IPR010982">
    <property type="entry name" value="Lambda_DNA-bd_dom_sf"/>
</dbReference>
<keyword evidence="2" id="KW-1185">Reference proteome</keyword>
<protein>
    <recommendedName>
        <fullName evidence="3">Helix-turn-helix domain-containing protein</fullName>
    </recommendedName>
</protein>
<dbReference type="CDD" id="cd00093">
    <property type="entry name" value="HTH_XRE"/>
    <property type="match status" value="1"/>
</dbReference>
<name>A0A1C5AAL8_9ACTN</name>